<comment type="caution">
    <text evidence="8">The sequence shown here is derived from an EMBL/GenBank/DDBJ whole genome shotgun (WGS) entry which is preliminary data.</text>
</comment>
<organism evidence="8 9">
    <name type="scientific">Symplocastrum torsivum CPER-KK1</name>
    <dbReference type="NCBI Taxonomy" id="450513"/>
    <lineage>
        <taxon>Bacteria</taxon>
        <taxon>Bacillati</taxon>
        <taxon>Cyanobacteriota</taxon>
        <taxon>Cyanophyceae</taxon>
        <taxon>Oscillatoriophycideae</taxon>
        <taxon>Oscillatoriales</taxon>
        <taxon>Microcoleaceae</taxon>
        <taxon>Symplocastrum</taxon>
    </lineage>
</organism>
<dbReference type="AlphaFoldDB" id="A0A951U9M3"/>
<dbReference type="InterPro" id="IPR032816">
    <property type="entry name" value="VTT_dom"/>
</dbReference>
<dbReference type="PANTHER" id="PTHR12677:SF59">
    <property type="entry name" value="GOLGI APPARATUS MEMBRANE PROTEIN TVP38-RELATED"/>
    <property type="match status" value="1"/>
</dbReference>
<comment type="similarity">
    <text evidence="6">Belongs to the TVP38/TMEM64 family.</text>
</comment>
<feature type="domain" description="VTT" evidence="7">
    <location>
        <begin position="93"/>
        <end position="211"/>
    </location>
</feature>
<proteinExistence type="inferred from homology"/>
<reference evidence="8" key="2">
    <citation type="journal article" date="2022" name="Microbiol. Resour. Announc.">
        <title>Metagenome Sequencing to Explore Phylogenomics of Terrestrial Cyanobacteria.</title>
        <authorList>
            <person name="Ward R.D."/>
            <person name="Stajich J.E."/>
            <person name="Johansen J.R."/>
            <person name="Huntemann M."/>
            <person name="Clum A."/>
            <person name="Foster B."/>
            <person name="Foster B."/>
            <person name="Roux S."/>
            <person name="Palaniappan K."/>
            <person name="Varghese N."/>
            <person name="Mukherjee S."/>
            <person name="Reddy T.B.K."/>
            <person name="Daum C."/>
            <person name="Copeland A."/>
            <person name="Chen I.A."/>
            <person name="Ivanova N.N."/>
            <person name="Kyrpides N.C."/>
            <person name="Shapiro N."/>
            <person name="Eloe-Fadrosh E.A."/>
            <person name="Pietrasiak N."/>
        </authorList>
    </citation>
    <scope>NUCLEOTIDE SEQUENCE</scope>
    <source>
        <strain evidence="8">CPER-KK1</strain>
    </source>
</reference>
<evidence type="ECO:0000256" key="2">
    <source>
        <dbReference type="ARBA" id="ARBA00022475"/>
    </source>
</evidence>
<evidence type="ECO:0000259" key="7">
    <source>
        <dbReference type="Pfam" id="PF09335"/>
    </source>
</evidence>
<gene>
    <name evidence="8" type="ORF">KME25_11500</name>
</gene>
<dbReference type="PANTHER" id="PTHR12677">
    <property type="entry name" value="GOLGI APPARATUS MEMBRANE PROTEIN TVP38-RELATED"/>
    <property type="match status" value="1"/>
</dbReference>
<feature type="transmembrane region" description="Helical" evidence="6">
    <location>
        <begin position="219"/>
        <end position="238"/>
    </location>
</feature>
<evidence type="ECO:0000256" key="6">
    <source>
        <dbReference type="RuleBase" id="RU366058"/>
    </source>
</evidence>
<feature type="transmembrane region" description="Helical" evidence="6">
    <location>
        <begin position="99"/>
        <end position="130"/>
    </location>
</feature>
<keyword evidence="3 6" id="KW-0812">Transmembrane</keyword>
<dbReference type="Proteomes" id="UP000753908">
    <property type="component" value="Unassembled WGS sequence"/>
</dbReference>
<comment type="subcellular location">
    <subcellularLocation>
        <location evidence="1 6">Cell membrane</location>
        <topology evidence="1 6">Multi-pass membrane protein</topology>
    </subcellularLocation>
</comment>
<keyword evidence="5 6" id="KW-0472">Membrane</keyword>
<accession>A0A951U9M3</accession>
<reference evidence="8" key="1">
    <citation type="submission" date="2021-05" db="EMBL/GenBank/DDBJ databases">
        <authorList>
            <person name="Pietrasiak N."/>
            <person name="Ward R."/>
            <person name="Stajich J.E."/>
            <person name="Kurbessoian T."/>
        </authorList>
    </citation>
    <scope>NUCLEOTIDE SEQUENCE</scope>
    <source>
        <strain evidence="8">CPER-KK1</strain>
    </source>
</reference>
<dbReference type="EMBL" id="JAHHIF010000012">
    <property type="protein sequence ID" value="MBW4545055.1"/>
    <property type="molecule type" value="Genomic_DNA"/>
</dbReference>
<evidence type="ECO:0000313" key="9">
    <source>
        <dbReference type="Proteomes" id="UP000753908"/>
    </source>
</evidence>
<evidence type="ECO:0000256" key="1">
    <source>
        <dbReference type="ARBA" id="ARBA00004651"/>
    </source>
</evidence>
<evidence type="ECO:0000256" key="3">
    <source>
        <dbReference type="ARBA" id="ARBA00022692"/>
    </source>
</evidence>
<dbReference type="InterPro" id="IPR015414">
    <property type="entry name" value="TMEM64"/>
</dbReference>
<protein>
    <recommendedName>
        <fullName evidence="6">TVP38/TMEM64 family membrane protein</fullName>
    </recommendedName>
</protein>
<dbReference type="Pfam" id="PF09335">
    <property type="entry name" value="VTT_dom"/>
    <property type="match status" value="1"/>
</dbReference>
<keyword evidence="2 6" id="KW-1003">Cell membrane</keyword>
<evidence type="ECO:0000313" key="8">
    <source>
        <dbReference type="EMBL" id="MBW4545055.1"/>
    </source>
</evidence>
<name>A0A951U9M3_9CYAN</name>
<evidence type="ECO:0000256" key="5">
    <source>
        <dbReference type="ARBA" id="ARBA00023136"/>
    </source>
</evidence>
<feature type="transmembrane region" description="Helical" evidence="6">
    <location>
        <begin position="188"/>
        <end position="207"/>
    </location>
</feature>
<keyword evidence="4 6" id="KW-1133">Transmembrane helix</keyword>
<feature type="transmembrane region" description="Helical" evidence="6">
    <location>
        <begin position="72"/>
        <end position="93"/>
    </location>
</feature>
<evidence type="ECO:0000256" key="4">
    <source>
        <dbReference type="ARBA" id="ARBA00022989"/>
    </source>
</evidence>
<dbReference type="GO" id="GO:0005886">
    <property type="term" value="C:plasma membrane"/>
    <property type="evidence" value="ECO:0007669"/>
    <property type="project" value="UniProtKB-SubCell"/>
</dbReference>
<feature type="transmembrane region" description="Helical" evidence="6">
    <location>
        <begin position="40"/>
        <end position="60"/>
    </location>
</feature>
<sequence>MIASKNEQSDRAFLTVHQFHATIPDRFEWLSRMKYKWMKILRWVLIGVLIALAIWLLNKYGIEQVREQVERFGIWAPVIVFGLRFTSIILPVLPGTAYAILAGGLFGFVQGLLVVALADLLSCTFNFYIARRYGRSLVERFVGQQFMEKVDRLAQRHLEGNFFLMTGFLMTGLFDFAAYAVGLTQTRWQSYLIALIASILIAKPLWVAAGAGIFEGSQLFLGFALLGAFGIGIVTAVVQRKPNQ</sequence>
<feature type="transmembrane region" description="Helical" evidence="6">
    <location>
        <begin position="162"/>
        <end position="182"/>
    </location>
</feature>